<comment type="similarity">
    <text evidence="3">Belongs to the succinylarginine dihydrolase family.</text>
</comment>
<feature type="active site" evidence="3">
    <location>
        <position position="176"/>
    </location>
</feature>
<dbReference type="PANTHER" id="PTHR30420">
    <property type="entry name" value="N-SUCCINYLARGININE DIHYDROLASE"/>
    <property type="match status" value="1"/>
</dbReference>
<dbReference type="EMBL" id="CABPSQ010000001">
    <property type="protein sequence ID" value="VVE61651.1"/>
    <property type="molecule type" value="Genomic_DNA"/>
</dbReference>
<dbReference type="PANTHER" id="PTHR30420:SF2">
    <property type="entry name" value="N-SUCCINYLARGININE DIHYDROLASE"/>
    <property type="match status" value="1"/>
</dbReference>
<feature type="active site" description="Nucleophile" evidence="3">
    <location>
        <position position="375"/>
    </location>
</feature>
<accession>A0A5E4ZJV8</accession>
<dbReference type="UniPathway" id="UPA00185">
    <property type="reaction ID" value="UER00280"/>
</dbReference>
<dbReference type="Pfam" id="PF04996">
    <property type="entry name" value="AstB"/>
    <property type="match status" value="1"/>
</dbReference>
<evidence type="ECO:0000256" key="4">
    <source>
        <dbReference type="NCBIfam" id="TIGR03241"/>
    </source>
</evidence>
<name>A0A5E4ZJV8_9BURK</name>
<evidence type="ECO:0000313" key="6">
    <source>
        <dbReference type="Proteomes" id="UP000414136"/>
    </source>
</evidence>
<organism evidence="5 6">
    <name type="scientific">Pandoraea captiosa</name>
    <dbReference type="NCBI Taxonomy" id="2508302"/>
    <lineage>
        <taxon>Bacteria</taxon>
        <taxon>Pseudomonadati</taxon>
        <taxon>Pseudomonadota</taxon>
        <taxon>Betaproteobacteria</taxon>
        <taxon>Burkholderiales</taxon>
        <taxon>Burkholderiaceae</taxon>
        <taxon>Pandoraea</taxon>
    </lineage>
</organism>
<comment type="pathway">
    <text evidence="3">Amino-acid degradation; L-arginine degradation via AST pathway; L-glutamate and succinate from L-arginine: step 2/5.</text>
</comment>
<evidence type="ECO:0000256" key="2">
    <source>
        <dbReference type="ARBA" id="ARBA00022801"/>
    </source>
</evidence>
<feature type="binding site" evidence="3">
    <location>
        <begin position="21"/>
        <end position="30"/>
    </location>
    <ligand>
        <name>substrate</name>
    </ligand>
</feature>
<dbReference type="SUPFAM" id="SSF55909">
    <property type="entry name" value="Pentein"/>
    <property type="match status" value="1"/>
</dbReference>
<dbReference type="NCBIfam" id="NF009789">
    <property type="entry name" value="PRK13281.1"/>
    <property type="match status" value="1"/>
</dbReference>
<dbReference type="GO" id="GO:0019545">
    <property type="term" value="P:L-arginine catabolic process to succinate"/>
    <property type="evidence" value="ECO:0007669"/>
    <property type="project" value="UniProtKB-UniRule"/>
</dbReference>
<comment type="subunit">
    <text evidence="3">Homodimer.</text>
</comment>
<keyword evidence="6" id="KW-1185">Reference proteome</keyword>
<feature type="binding site" evidence="3">
    <location>
        <position position="253"/>
    </location>
    <ligand>
        <name>substrate</name>
    </ligand>
</feature>
<dbReference type="AlphaFoldDB" id="A0A5E4ZJV8"/>
<feature type="active site" evidence="3">
    <location>
        <position position="251"/>
    </location>
</feature>
<dbReference type="OrthoDB" id="248552at2"/>
<reference evidence="5 6" key="1">
    <citation type="submission" date="2019-08" db="EMBL/GenBank/DDBJ databases">
        <authorList>
            <person name="Peeters C."/>
        </authorList>
    </citation>
    <scope>NUCLEOTIDE SEQUENCE [LARGE SCALE GENOMIC DNA]</scope>
    <source>
        <strain evidence="5 6">LMG 31118</strain>
    </source>
</reference>
<feature type="binding site" evidence="3">
    <location>
        <position position="369"/>
    </location>
    <ligand>
        <name>substrate</name>
    </ligand>
</feature>
<evidence type="ECO:0000313" key="5">
    <source>
        <dbReference type="EMBL" id="VVE61651.1"/>
    </source>
</evidence>
<dbReference type="Proteomes" id="UP000414136">
    <property type="component" value="Unassembled WGS sequence"/>
</dbReference>
<dbReference type="NCBIfam" id="TIGR03241">
    <property type="entry name" value="arg_catab_astB"/>
    <property type="match status" value="1"/>
</dbReference>
<dbReference type="InterPro" id="IPR037031">
    <property type="entry name" value="AstB_sf"/>
</dbReference>
<feature type="binding site" evidence="3">
    <location>
        <begin position="139"/>
        <end position="140"/>
    </location>
    <ligand>
        <name>substrate</name>
    </ligand>
</feature>
<dbReference type="GO" id="GO:0009015">
    <property type="term" value="F:N-succinylarginine dihydrolase activity"/>
    <property type="evidence" value="ECO:0007669"/>
    <property type="project" value="UniProtKB-UniRule"/>
</dbReference>
<comment type="function">
    <text evidence="3">Catalyzes the hydrolysis of N(2)-succinylarginine into N(2)-succinylornithine, ammonia and CO(2).</text>
</comment>
<dbReference type="Gene3D" id="3.75.10.20">
    <property type="entry name" value="Succinylarginine dihydrolase"/>
    <property type="match status" value="1"/>
</dbReference>
<feature type="binding site" evidence="3">
    <location>
        <position position="112"/>
    </location>
    <ligand>
        <name>substrate</name>
    </ligand>
</feature>
<dbReference type="GO" id="GO:0019544">
    <property type="term" value="P:L-arginine catabolic process to L-glutamate"/>
    <property type="evidence" value="ECO:0007669"/>
    <property type="project" value="UniProtKB-UniRule"/>
</dbReference>
<feature type="binding site" evidence="3">
    <location>
        <position position="215"/>
    </location>
    <ligand>
        <name>substrate</name>
    </ligand>
</feature>
<dbReference type="EC" id="3.5.3.23" evidence="3 4"/>
<proteinExistence type="inferred from homology"/>
<comment type="catalytic activity">
    <reaction evidence="3">
        <text>N(2)-succinyl-L-arginine + 2 H2O + 2 H(+) = N(2)-succinyl-L-ornithine + 2 NH4(+) + CO2</text>
        <dbReference type="Rhea" id="RHEA:19533"/>
        <dbReference type="ChEBI" id="CHEBI:15377"/>
        <dbReference type="ChEBI" id="CHEBI:15378"/>
        <dbReference type="ChEBI" id="CHEBI:16526"/>
        <dbReference type="ChEBI" id="CHEBI:28938"/>
        <dbReference type="ChEBI" id="CHEBI:58241"/>
        <dbReference type="ChEBI" id="CHEBI:58514"/>
        <dbReference type="EC" id="3.5.3.23"/>
    </reaction>
</comment>
<dbReference type="RefSeq" id="WP_150622886.1">
    <property type="nucleotide sequence ID" value="NZ_CABPSQ010000001.1"/>
</dbReference>
<evidence type="ECO:0000256" key="1">
    <source>
        <dbReference type="ARBA" id="ARBA00022503"/>
    </source>
</evidence>
<dbReference type="InterPro" id="IPR007079">
    <property type="entry name" value="SuccinylArg_d-Hdrlase_AstB"/>
</dbReference>
<dbReference type="HAMAP" id="MF_01172">
    <property type="entry name" value="AstB"/>
    <property type="match status" value="1"/>
</dbReference>
<evidence type="ECO:0000256" key="3">
    <source>
        <dbReference type="HAMAP-Rule" id="MF_01172"/>
    </source>
</evidence>
<gene>
    <name evidence="3" type="primary">astB</name>
    <name evidence="5" type="ORF">PCA31118_00652</name>
</gene>
<sequence length="460" mass="49675">MTRFALEANFDGLVGPTHNYAGLSFGNVASANNANRVSNPRDAALQGLAKMKALADLGYAQGVLPPQERPSVGLLRTLGFTGDDKTVIREAARTAPGLLGAACSAASMWTANAATVSPSADTSDARVHFTAANLCSKLHRAIEHETTSRILRAAFPDESRFAHHDALPGWPSLGDEGAANHTRLCGAYGERGVEFFVYGRDDLASTPAPRRFPARQTLQASQAIARLHGLSDTDVVFAQQHPDAIDAGVFHNDVIAVGNGNVLFCHAQAFVDQPMVLATLRERLAARGTQLEVVEVSADDVSVEDAVGSYLFNSQLLARAPEAGGGMRLVVPQECRERPAVWRYLESLVASGGPIRELHVFDLRESMRNGGGPACLRLRVVLTQEERQAAHAGLWMDDARHACLTDWVKRHYRDRLAVDDLADPGLLDESRTALDELTRLLGLGSLYPFQRDASRAAMAR</sequence>
<keyword evidence="2 3" id="KW-0378">Hydrolase</keyword>
<protein>
    <recommendedName>
        <fullName evidence="3 4">N-succinylarginine dihydrolase</fullName>
        <ecNumber evidence="3 4">3.5.3.23</ecNumber>
    </recommendedName>
</protein>
<keyword evidence="1 3" id="KW-0056">Arginine metabolism</keyword>